<organism evidence="1 2">
    <name type="scientific">Methylorubrum extorquens</name>
    <name type="common">Methylobacterium dichloromethanicum</name>
    <name type="synonym">Methylobacterium extorquens</name>
    <dbReference type="NCBI Taxonomy" id="408"/>
    <lineage>
        <taxon>Bacteria</taxon>
        <taxon>Pseudomonadati</taxon>
        <taxon>Pseudomonadota</taxon>
        <taxon>Alphaproteobacteria</taxon>
        <taxon>Hyphomicrobiales</taxon>
        <taxon>Methylobacteriaceae</taxon>
        <taxon>Methylorubrum</taxon>
    </lineage>
</organism>
<proteinExistence type="predicted"/>
<reference evidence="2" key="1">
    <citation type="submission" date="2017-10" db="EMBL/GenBank/DDBJ databases">
        <authorList>
            <person name="Regsiter A."/>
            <person name="William W."/>
        </authorList>
    </citation>
    <scope>NUCLEOTIDE SEQUENCE [LARGE SCALE GENOMIC DNA]</scope>
</reference>
<gene>
    <name evidence="1" type="ORF">TK0001_4676</name>
</gene>
<evidence type="ECO:0000313" key="1">
    <source>
        <dbReference type="EMBL" id="SOR31271.1"/>
    </source>
</evidence>
<sequence>MAPVIPASQERVPAVFKAALATRWCIKSANGDASVSEARRSSGEQPWFAVMNNHSLASYYRLLFRYSADISQIDGTDSAGDGAPCASPASLSWMLHAQVRPHRCSGHRARLAGDGRRFRWDVVGSTRDRKRHV</sequence>
<dbReference type="EMBL" id="LT962688">
    <property type="protein sequence ID" value="SOR31271.1"/>
    <property type="molecule type" value="Genomic_DNA"/>
</dbReference>
<accession>A0A2N9AVA1</accession>
<protein>
    <submittedName>
        <fullName evidence="1">Uncharacterized protein</fullName>
    </submittedName>
</protein>
<name>A0A2N9AVA1_METEX</name>
<dbReference type="AlphaFoldDB" id="A0A2N9AVA1"/>
<dbReference type="Proteomes" id="UP000233769">
    <property type="component" value="Chromosome tk0001"/>
</dbReference>
<evidence type="ECO:0000313" key="2">
    <source>
        <dbReference type="Proteomes" id="UP000233769"/>
    </source>
</evidence>